<dbReference type="PANTHER" id="PTHR43537:SF20">
    <property type="entry name" value="HTH-TYPE TRANSCRIPTIONAL REPRESSOR GLAR"/>
    <property type="match status" value="1"/>
</dbReference>
<name>A0A0W0YPC2_9GAMM</name>
<evidence type="ECO:0000259" key="4">
    <source>
        <dbReference type="PROSITE" id="PS50949"/>
    </source>
</evidence>
<dbReference type="GO" id="GO:0003700">
    <property type="term" value="F:DNA-binding transcription factor activity"/>
    <property type="evidence" value="ECO:0007669"/>
    <property type="project" value="InterPro"/>
</dbReference>
<dbReference type="SUPFAM" id="SSF46785">
    <property type="entry name" value="Winged helix' DNA-binding domain"/>
    <property type="match status" value="1"/>
</dbReference>
<dbReference type="SUPFAM" id="SSF48008">
    <property type="entry name" value="GntR ligand-binding domain-like"/>
    <property type="match status" value="1"/>
</dbReference>
<accession>A0A0W0YPC2</accession>
<keyword evidence="2" id="KW-0238">DNA-binding</keyword>
<dbReference type="Pfam" id="PF00392">
    <property type="entry name" value="GntR"/>
    <property type="match status" value="1"/>
</dbReference>
<feature type="domain" description="HTH gntR-type" evidence="4">
    <location>
        <begin position="8"/>
        <end position="75"/>
    </location>
</feature>
<comment type="caution">
    <text evidence="5">The sequence shown here is derived from an EMBL/GenBank/DDBJ whole genome shotgun (WGS) entry which is preliminary data.</text>
</comment>
<dbReference type="PANTHER" id="PTHR43537">
    <property type="entry name" value="TRANSCRIPTIONAL REGULATOR, GNTR FAMILY"/>
    <property type="match status" value="1"/>
</dbReference>
<proteinExistence type="predicted"/>
<keyword evidence="1" id="KW-0805">Transcription regulation</keyword>
<organism evidence="5 6">
    <name type="scientific">Legionella sainthelensi</name>
    <dbReference type="NCBI Taxonomy" id="28087"/>
    <lineage>
        <taxon>Bacteria</taxon>
        <taxon>Pseudomonadati</taxon>
        <taxon>Pseudomonadota</taxon>
        <taxon>Gammaproteobacteria</taxon>
        <taxon>Legionellales</taxon>
        <taxon>Legionellaceae</taxon>
        <taxon>Legionella</taxon>
    </lineage>
</organism>
<dbReference type="AlphaFoldDB" id="A0A0W0YPC2"/>
<evidence type="ECO:0000313" key="5">
    <source>
        <dbReference type="EMBL" id="KTD58559.1"/>
    </source>
</evidence>
<dbReference type="Pfam" id="PF07729">
    <property type="entry name" value="FCD"/>
    <property type="match status" value="1"/>
</dbReference>
<dbReference type="Proteomes" id="UP000054621">
    <property type="component" value="Unassembled WGS sequence"/>
</dbReference>
<dbReference type="Gene3D" id="1.10.10.10">
    <property type="entry name" value="Winged helix-like DNA-binding domain superfamily/Winged helix DNA-binding domain"/>
    <property type="match status" value="1"/>
</dbReference>
<dbReference type="PATRIC" id="fig|28087.4.peg.1233"/>
<evidence type="ECO:0000256" key="2">
    <source>
        <dbReference type="ARBA" id="ARBA00023125"/>
    </source>
</evidence>
<protein>
    <submittedName>
        <fullName evidence="5">HTH-type transcriptional repressor CsiR</fullName>
    </submittedName>
</protein>
<dbReference type="STRING" id="28087.Lsai_1166"/>
<evidence type="ECO:0000256" key="3">
    <source>
        <dbReference type="ARBA" id="ARBA00023163"/>
    </source>
</evidence>
<dbReference type="PROSITE" id="PS50949">
    <property type="entry name" value="HTH_GNTR"/>
    <property type="match status" value="1"/>
</dbReference>
<dbReference type="SMART" id="SM00895">
    <property type="entry name" value="FCD"/>
    <property type="match status" value="1"/>
</dbReference>
<reference evidence="5 6" key="1">
    <citation type="submission" date="2015-11" db="EMBL/GenBank/DDBJ databases">
        <title>Genomic analysis of 38 Legionella species identifies large and diverse effector repertoires.</title>
        <authorList>
            <person name="Burstein D."/>
            <person name="Amaro F."/>
            <person name="Zusman T."/>
            <person name="Lifshitz Z."/>
            <person name="Cohen O."/>
            <person name="Gilbert J.A."/>
            <person name="Pupko T."/>
            <person name="Shuman H.A."/>
            <person name="Segal G."/>
        </authorList>
    </citation>
    <scope>NUCLEOTIDE SEQUENCE [LARGE SCALE GENOMIC DNA]</scope>
    <source>
        <strain evidence="5 6">Mt.St.Helens-4</strain>
    </source>
</reference>
<dbReference type="RefSeq" id="WP_232002577.1">
    <property type="nucleotide sequence ID" value="NZ_CAAAJE010000011.1"/>
</dbReference>
<dbReference type="SMART" id="SM00345">
    <property type="entry name" value="HTH_GNTR"/>
    <property type="match status" value="1"/>
</dbReference>
<dbReference type="EMBL" id="LNYV01000013">
    <property type="protein sequence ID" value="KTD58559.1"/>
    <property type="molecule type" value="Genomic_DNA"/>
</dbReference>
<dbReference type="InterPro" id="IPR000524">
    <property type="entry name" value="Tscrpt_reg_HTH_GntR"/>
</dbReference>
<dbReference type="InterPro" id="IPR036390">
    <property type="entry name" value="WH_DNA-bd_sf"/>
</dbReference>
<sequence length="236" mass="27652">MIRIREKQSKASIVLEKLRQDLVSGYYSPGQKLQMEQLKTRYNVGYSPLREALSRLVANGFVNLEELCGFSVPLLSLEELYDLYALRMELEARALELSMVHGDAFWEAEVISCWHRYAKYLDSQAVNPLDPIEWNEFQKEFTFTLIKACQSPWLLKIQDMLYDHSARYRFLCMGFHHNNKKVLAEFKQENEDLVAAVLARNKEQVIALSQIGWQNSLELMADRLRIKITEQINERK</sequence>
<keyword evidence="3" id="KW-0804">Transcription</keyword>
<gene>
    <name evidence="5" type="primary">csiR</name>
    <name evidence="5" type="ORF">Lsai_1166</name>
</gene>
<dbReference type="GO" id="GO:0003677">
    <property type="term" value="F:DNA binding"/>
    <property type="evidence" value="ECO:0007669"/>
    <property type="project" value="UniProtKB-KW"/>
</dbReference>
<evidence type="ECO:0000313" key="6">
    <source>
        <dbReference type="Proteomes" id="UP000054621"/>
    </source>
</evidence>
<dbReference type="InterPro" id="IPR008920">
    <property type="entry name" value="TF_FadR/GntR_C"/>
</dbReference>
<dbReference type="Gene3D" id="1.20.120.530">
    <property type="entry name" value="GntR ligand-binding domain-like"/>
    <property type="match status" value="1"/>
</dbReference>
<dbReference type="eggNOG" id="COG1802">
    <property type="taxonomic scope" value="Bacteria"/>
</dbReference>
<dbReference type="InterPro" id="IPR036388">
    <property type="entry name" value="WH-like_DNA-bd_sf"/>
</dbReference>
<dbReference type="InterPro" id="IPR011711">
    <property type="entry name" value="GntR_C"/>
</dbReference>
<evidence type="ECO:0000256" key="1">
    <source>
        <dbReference type="ARBA" id="ARBA00023015"/>
    </source>
</evidence>